<name>A0A1M7TE47_FERGO</name>
<dbReference type="PANTHER" id="PTHR44591:SF3">
    <property type="entry name" value="RESPONSE REGULATORY DOMAIN-CONTAINING PROTEIN"/>
    <property type="match status" value="1"/>
</dbReference>
<keyword evidence="1 2" id="KW-0597">Phosphoprotein</keyword>
<evidence type="ECO:0000259" key="3">
    <source>
        <dbReference type="PROSITE" id="PS50110"/>
    </source>
</evidence>
<dbReference type="Gene3D" id="3.40.50.2300">
    <property type="match status" value="1"/>
</dbReference>
<dbReference type="InterPro" id="IPR011006">
    <property type="entry name" value="CheY-like_superfamily"/>
</dbReference>
<evidence type="ECO:0000313" key="5">
    <source>
        <dbReference type="EMBL" id="SHN68931.1"/>
    </source>
</evidence>
<protein>
    <submittedName>
        <fullName evidence="5">Two-component system, cell cycle response regulator</fullName>
    </submittedName>
</protein>
<dbReference type="Pfam" id="PF00072">
    <property type="entry name" value="Response_reg"/>
    <property type="match status" value="1"/>
</dbReference>
<reference evidence="6" key="1">
    <citation type="submission" date="2016-12" db="EMBL/GenBank/DDBJ databases">
        <authorList>
            <person name="Varghese N."/>
            <person name="Submissions S."/>
        </authorList>
    </citation>
    <scope>NUCLEOTIDE SEQUENCE [LARGE SCALE GENOMIC DNA]</scope>
    <source>
        <strain evidence="6">DSM 13020</strain>
    </source>
</reference>
<dbReference type="InterPro" id="IPR001789">
    <property type="entry name" value="Sig_transdc_resp-reg_receiver"/>
</dbReference>
<feature type="modified residue" description="4-aspartylphosphate" evidence="2">
    <location>
        <position position="52"/>
    </location>
</feature>
<feature type="domain" description="Response regulatory" evidence="3">
    <location>
        <begin position="3"/>
        <end position="119"/>
    </location>
</feature>
<feature type="domain" description="GGDEF" evidence="4">
    <location>
        <begin position="332"/>
        <end position="433"/>
    </location>
</feature>
<dbReference type="Proteomes" id="UP000184207">
    <property type="component" value="Unassembled WGS sequence"/>
</dbReference>
<dbReference type="CDD" id="cd00156">
    <property type="entry name" value="REC"/>
    <property type="match status" value="1"/>
</dbReference>
<dbReference type="SMART" id="SM00448">
    <property type="entry name" value="REC"/>
    <property type="match status" value="1"/>
</dbReference>
<dbReference type="GO" id="GO:0000160">
    <property type="term" value="P:phosphorelay signal transduction system"/>
    <property type="evidence" value="ECO:0007669"/>
    <property type="project" value="InterPro"/>
</dbReference>
<accession>A0A1M7TE47</accession>
<dbReference type="AlphaFoldDB" id="A0A1M7TE47"/>
<dbReference type="Gene3D" id="3.30.70.270">
    <property type="match status" value="1"/>
</dbReference>
<evidence type="ECO:0000313" key="6">
    <source>
        <dbReference type="Proteomes" id="UP000184207"/>
    </source>
</evidence>
<evidence type="ECO:0000256" key="2">
    <source>
        <dbReference type="PROSITE-ProRule" id="PRU00169"/>
    </source>
</evidence>
<keyword evidence="6" id="KW-1185">Reference proteome</keyword>
<gene>
    <name evidence="5" type="ORF">SAMN02745226_01896</name>
</gene>
<evidence type="ECO:0000259" key="4">
    <source>
        <dbReference type="PROSITE" id="PS50887"/>
    </source>
</evidence>
<dbReference type="STRING" id="1121883.SAMN02745226_01896"/>
<dbReference type="InterPro" id="IPR050595">
    <property type="entry name" value="Bact_response_regulator"/>
</dbReference>
<dbReference type="SUPFAM" id="SSF52172">
    <property type="entry name" value="CheY-like"/>
    <property type="match status" value="1"/>
</dbReference>
<organism evidence="5 6">
    <name type="scientific">Fervidobacterium gondwanense DSM 13020</name>
    <dbReference type="NCBI Taxonomy" id="1121883"/>
    <lineage>
        <taxon>Bacteria</taxon>
        <taxon>Thermotogati</taxon>
        <taxon>Thermotogota</taxon>
        <taxon>Thermotogae</taxon>
        <taxon>Thermotogales</taxon>
        <taxon>Fervidobacteriaceae</taxon>
        <taxon>Fervidobacterium</taxon>
    </lineage>
</organism>
<dbReference type="PROSITE" id="PS50110">
    <property type="entry name" value="RESPONSE_REGULATORY"/>
    <property type="match status" value="1"/>
</dbReference>
<dbReference type="PROSITE" id="PS50887">
    <property type="entry name" value="GGDEF"/>
    <property type="match status" value="1"/>
</dbReference>
<evidence type="ECO:0000256" key="1">
    <source>
        <dbReference type="ARBA" id="ARBA00022553"/>
    </source>
</evidence>
<dbReference type="InterPro" id="IPR000160">
    <property type="entry name" value="GGDEF_dom"/>
</dbReference>
<dbReference type="InterPro" id="IPR043128">
    <property type="entry name" value="Rev_trsase/Diguanyl_cyclase"/>
</dbReference>
<sequence length="433" mass="49795">MKKVLVIDDFAVWQTFLKNLLEINGHTVEVAKDGLDGINRFFTFLPDVVIVDYVMPKLNGVHFTRFVRSFSVFKNVGILMLTGAEETINPFWAKRSGANAFLKKTLPQSDIEREILNFVEKPFSMEWSRELYKLHIEPYGELVDILEESLKESTVVREILQLTSLAYDESLVMKKLYELFSELFEFKNLYIGTICYSEMRLYGFSSGDETRLANSEIILRTLKEAGLNTRFELVETNYTSNRQEIDSHVIELVFKDENLIGFILVEKPKIIEMVHHILTLANYPLTNLLQLLNQYHLLKTLKDVDKQTGTYTLPIIISKILNAIDFAKRNEMPLTFLRIKIKGIRNSSAHYSNQLETLFKLLADTLKTLSPDMVGRINTSEFISVLLGKEKEHVEELLESISRLSQEFSSLGLELLISVSEWNGETVGQILSE</sequence>
<proteinExistence type="predicted"/>
<dbReference type="PANTHER" id="PTHR44591">
    <property type="entry name" value="STRESS RESPONSE REGULATOR PROTEIN 1"/>
    <property type="match status" value="1"/>
</dbReference>
<dbReference type="RefSeq" id="WP_072760891.1">
    <property type="nucleotide sequence ID" value="NZ_FRDJ01000015.1"/>
</dbReference>
<dbReference type="EMBL" id="FRDJ01000015">
    <property type="protein sequence ID" value="SHN68931.1"/>
    <property type="molecule type" value="Genomic_DNA"/>
</dbReference>